<dbReference type="Pfam" id="PF14441">
    <property type="entry name" value="OTT_1508_deam"/>
    <property type="match status" value="1"/>
</dbReference>
<protein>
    <submittedName>
        <fullName evidence="1">Uncharacterized protein</fullName>
    </submittedName>
</protein>
<sequence length="306" mass="35945">MHALFVNVLKYCSDKLERRLVKLKKDIWDNKDEPYIKSFLEFLKSYEIDVDNLDEVDEYDITIACCEYYKDNKNEEHPQRFLKHIKKVGSYSASVMDIVNCACKEKYKPLFSCIDLHLLEPVHVNQPISPWKDIVTKFIPNQKNLEEFKKNCLENSETKKRLYEIYGGIGRQLDHETTNHIYLHAELNILTNTDILSKEHNEFITVSKKCCYLCESYINFLRSKGYKITVSGTHKKLYHRWMLPDTYEEFVKNVLCDLDEIIESGIGRYTKITAKSDSDGESADSDNPKGKYFDMMRRVLKGAKKN</sequence>
<evidence type="ECO:0000313" key="1">
    <source>
        <dbReference type="EMBL" id="GBB94056.1"/>
    </source>
</evidence>
<evidence type="ECO:0000313" key="3">
    <source>
        <dbReference type="Proteomes" id="UP000247702"/>
    </source>
</evidence>
<dbReference type="AlphaFoldDB" id="A0A2Z6RP73"/>
<organism evidence="1 3">
    <name type="scientific">Rhizophagus clarus</name>
    <dbReference type="NCBI Taxonomy" id="94130"/>
    <lineage>
        <taxon>Eukaryota</taxon>
        <taxon>Fungi</taxon>
        <taxon>Fungi incertae sedis</taxon>
        <taxon>Mucoromycota</taxon>
        <taxon>Glomeromycotina</taxon>
        <taxon>Glomeromycetes</taxon>
        <taxon>Glomerales</taxon>
        <taxon>Glomeraceae</taxon>
        <taxon>Rhizophagus</taxon>
    </lineage>
</organism>
<proteinExistence type="predicted"/>
<name>A0A2Z6RP73_9GLOM</name>
<gene>
    <name evidence="2" type="ORF">RCL2_003030600</name>
    <name evidence="1" type="ORF">RclHR1_22830002</name>
</gene>
<dbReference type="EMBL" id="BLAL01000338">
    <property type="protein sequence ID" value="GET04005.1"/>
    <property type="molecule type" value="Genomic_DNA"/>
</dbReference>
<dbReference type="Proteomes" id="UP000615446">
    <property type="component" value="Unassembled WGS sequence"/>
</dbReference>
<dbReference type="OrthoDB" id="4851849at2759"/>
<reference evidence="2" key="2">
    <citation type="submission" date="2019-10" db="EMBL/GenBank/DDBJ databases">
        <title>Conservation and host-specific expression of non-tandemly repeated heterogenous ribosome RNA gene in arbuscular mycorrhizal fungi.</title>
        <authorList>
            <person name="Maeda T."/>
            <person name="Kobayashi Y."/>
            <person name="Nakagawa T."/>
            <person name="Ezawa T."/>
            <person name="Yamaguchi K."/>
            <person name="Bino T."/>
            <person name="Nishimoto Y."/>
            <person name="Shigenobu S."/>
            <person name="Kawaguchi M."/>
        </authorList>
    </citation>
    <scope>NUCLEOTIDE SEQUENCE</scope>
    <source>
        <strain evidence="2">HR1</strain>
    </source>
</reference>
<accession>A0A2Z6RP73</accession>
<evidence type="ECO:0000313" key="2">
    <source>
        <dbReference type="EMBL" id="GET04005.1"/>
    </source>
</evidence>
<dbReference type="InterPro" id="IPR027796">
    <property type="entry name" value="OTT_1508_deam-like"/>
</dbReference>
<dbReference type="EMBL" id="BEXD01001428">
    <property type="protein sequence ID" value="GBB94056.1"/>
    <property type="molecule type" value="Genomic_DNA"/>
</dbReference>
<keyword evidence="3" id="KW-1185">Reference proteome</keyword>
<dbReference type="Proteomes" id="UP000247702">
    <property type="component" value="Unassembled WGS sequence"/>
</dbReference>
<reference evidence="1 3" key="1">
    <citation type="submission" date="2017-11" db="EMBL/GenBank/DDBJ databases">
        <title>The genome of Rhizophagus clarus HR1 reveals common genetic basis of auxotrophy among arbuscular mycorrhizal fungi.</title>
        <authorList>
            <person name="Kobayashi Y."/>
        </authorList>
    </citation>
    <scope>NUCLEOTIDE SEQUENCE [LARGE SCALE GENOMIC DNA]</scope>
    <source>
        <strain evidence="1 3">HR1</strain>
    </source>
</reference>
<comment type="caution">
    <text evidence="1">The sequence shown here is derived from an EMBL/GenBank/DDBJ whole genome shotgun (WGS) entry which is preliminary data.</text>
</comment>